<feature type="binding site" evidence="8">
    <location>
        <position position="467"/>
    </location>
    <ligand>
        <name>Na(+)</name>
        <dbReference type="ChEBI" id="CHEBI:29101"/>
        <label>1</label>
    </ligand>
</feature>
<dbReference type="GO" id="GO:0005886">
    <property type="term" value="C:plasma membrane"/>
    <property type="evidence" value="ECO:0007669"/>
    <property type="project" value="TreeGrafter"/>
</dbReference>
<feature type="transmembrane region" description="Helical" evidence="11">
    <location>
        <begin position="605"/>
        <end position="626"/>
    </location>
</feature>
<evidence type="ECO:0000256" key="4">
    <source>
        <dbReference type="ARBA" id="ARBA00022692"/>
    </source>
</evidence>
<feature type="transmembrane region" description="Helical" evidence="11">
    <location>
        <begin position="93"/>
        <end position="110"/>
    </location>
</feature>
<evidence type="ECO:0000256" key="9">
    <source>
        <dbReference type="PIRSR" id="PIRSR600175-2"/>
    </source>
</evidence>
<evidence type="ECO:0000256" key="10">
    <source>
        <dbReference type="RuleBase" id="RU003732"/>
    </source>
</evidence>
<evidence type="ECO:0000256" key="5">
    <source>
        <dbReference type="ARBA" id="ARBA00022989"/>
    </source>
</evidence>
<feature type="binding site" evidence="8">
    <location>
        <position position="102"/>
    </location>
    <ligand>
        <name>Na(+)</name>
        <dbReference type="ChEBI" id="CHEBI:29101"/>
        <label>1</label>
    </ligand>
</feature>
<dbReference type="Pfam" id="PF00209">
    <property type="entry name" value="SNF"/>
    <property type="match status" value="1"/>
</dbReference>
<keyword evidence="10" id="KW-0769">Symport</keyword>
<dbReference type="SUPFAM" id="SSF161070">
    <property type="entry name" value="SNF-like"/>
    <property type="match status" value="1"/>
</dbReference>
<evidence type="ECO:0000256" key="1">
    <source>
        <dbReference type="ARBA" id="ARBA00004141"/>
    </source>
</evidence>
<dbReference type="GO" id="GO:0046872">
    <property type="term" value="F:metal ion binding"/>
    <property type="evidence" value="ECO:0007669"/>
    <property type="project" value="UniProtKB-KW"/>
</dbReference>
<feature type="transmembrane region" description="Helical" evidence="11">
    <location>
        <begin position="297"/>
        <end position="317"/>
    </location>
</feature>
<evidence type="ECO:0000256" key="11">
    <source>
        <dbReference type="SAM" id="Phobius"/>
    </source>
</evidence>
<feature type="binding site" evidence="8">
    <location>
        <position position="353"/>
    </location>
    <ligand>
        <name>Na(+)</name>
        <dbReference type="ChEBI" id="CHEBI:29101"/>
        <label>1</label>
    </ligand>
</feature>
<dbReference type="PANTHER" id="PTHR11616:SF321">
    <property type="entry name" value="SODIUM-DEPENDENT NUTRIENT AMINO ACID TRANSPORTER 1-RELATED"/>
    <property type="match status" value="1"/>
</dbReference>
<dbReference type="GO" id="GO:0005283">
    <property type="term" value="F:amino acid:sodium symporter activity"/>
    <property type="evidence" value="ECO:0007669"/>
    <property type="project" value="TreeGrafter"/>
</dbReference>
<evidence type="ECO:0000313" key="13">
    <source>
        <dbReference type="Proteomes" id="UP000507470"/>
    </source>
</evidence>
<reference evidence="12 13" key="1">
    <citation type="submission" date="2020-06" db="EMBL/GenBank/DDBJ databases">
        <authorList>
            <person name="Li R."/>
            <person name="Bekaert M."/>
        </authorList>
    </citation>
    <scope>NUCLEOTIDE SEQUENCE [LARGE SCALE GENOMIC DNA]</scope>
    <source>
        <strain evidence="13">wild</strain>
    </source>
</reference>
<evidence type="ECO:0000256" key="6">
    <source>
        <dbReference type="ARBA" id="ARBA00023136"/>
    </source>
</evidence>
<evidence type="ECO:0000256" key="2">
    <source>
        <dbReference type="ARBA" id="ARBA00006459"/>
    </source>
</evidence>
<dbReference type="EMBL" id="CACVKT020002165">
    <property type="protein sequence ID" value="CAC5375925.1"/>
    <property type="molecule type" value="Genomic_DNA"/>
</dbReference>
<feature type="transmembrane region" description="Helical" evidence="11">
    <location>
        <begin position="346"/>
        <end position="366"/>
    </location>
</feature>
<protein>
    <recommendedName>
        <fullName evidence="10">Transporter</fullName>
    </recommendedName>
</protein>
<comment type="subcellular location">
    <subcellularLocation>
        <location evidence="1">Membrane</location>
        <topology evidence="1">Multi-pass membrane protein</topology>
    </subcellularLocation>
</comment>
<evidence type="ECO:0000256" key="3">
    <source>
        <dbReference type="ARBA" id="ARBA00022448"/>
    </source>
</evidence>
<feature type="transmembrane region" description="Helical" evidence="11">
    <location>
        <begin position="522"/>
        <end position="543"/>
    </location>
</feature>
<feature type="transmembrane region" description="Helical" evidence="11">
    <location>
        <begin position="268"/>
        <end position="288"/>
    </location>
</feature>
<dbReference type="OrthoDB" id="6150485at2759"/>
<feature type="binding site" evidence="8">
    <location>
        <position position="106"/>
    </location>
    <ligand>
        <name>Na(+)</name>
        <dbReference type="ChEBI" id="CHEBI:29101"/>
        <label>1</label>
    </ligand>
</feature>
<feature type="disulfide bond" evidence="9">
    <location>
        <begin position="204"/>
        <end position="213"/>
    </location>
</feature>
<name>A0A6J8AXQ7_MYTCO</name>
<keyword evidence="6 11" id="KW-0472">Membrane</keyword>
<feature type="transmembrane region" description="Helical" evidence="11">
    <location>
        <begin position="122"/>
        <end position="144"/>
    </location>
</feature>
<evidence type="ECO:0000256" key="7">
    <source>
        <dbReference type="ARBA" id="ARBA00023180"/>
    </source>
</evidence>
<gene>
    <name evidence="12" type="ORF">MCOR_12763</name>
</gene>
<keyword evidence="13" id="KW-1185">Reference proteome</keyword>
<feature type="transmembrane region" description="Helical" evidence="11">
    <location>
        <begin position="451"/>
        <end position="479"/>
    </location>
</feature>
<dbReference type="InterPro" id="IPR000175">
    <property type="entry name" value="Na/ntran_symport"/>
</dbReference>
<organism evidence="12 13">
    <name type="scientific">Mytilus coruscus</name>
    <name type="common">Sea mussel</name>
    <dbReference type="NCBI Taxonomy" id="42192"/>
    <lineage>
        <taxon>Eukaryota</taxon>
        <taxon>Metazoa</taxon>
        <taxon>Spiralia</taxon>
        <taxon>Lophotrochozoa</taxon>
        <taxon>Mollusca</taxon>
        <taxon>Bivalvia</taxon>
        <taxon>Autobranchia</taxon>
        <taxon>Pteriomorphia</taxon>
        <taxon>Mytilida</taxon>
        <taxon>Mytiloidea</taxon>
        <taxon>Mytilidae</taxon>
        <taxon>Mytilinae</taxon>
        <taxon>Mytilus</taxon>
    </lineage>
</organism>
<dbReference type="PROSITE" id="PS00610">
    <property type="entry name" value="NA_NEUROTRAN_SYMP_1"/>
    <property type="match status" value="1"/>
</dbReference>
<keyword evidence="4 10" id="KW-0812">Transmembrane</keyword>
<dbReference type="Proteomes" id="UP000507470">
    <property type="component" value="Unassembled WGS sequence"/>
</dbReference>
<feature type="transmembrane region" description="Helical" evidence="11">
    <location>
        <begin position="491"/>
        <end position="516"/>
    </location>
</feature>
<dbReference type="AlphaFoldDB" id="A0A6J8AXQ7"/>
<evidence type="ECO:0000256" key="8">
    <source>
        <dbReference type="PIRSR" id="PIRSR600175-1"/>
    </source>
</evidence>
<dbReference type="GO" id="GO:0089718">
    <property type="term" value="P:amino acid import across plasma membrane"/>
    <property type="evidence" value="ECO:0007669"/>
    <property type="project" value="TreeGrafter"/>
</dbReference>
<keyword evidence="5 11" id="KW-1133">Transmembrane helix</keyword>
<feature type="transmembrane region" description="Helical" evidence="11">
    <location>
        <begin position="403"/>
        <end position="424"/>
    </location>
</feature>
<dbReference type="InterPro" id="IPR037272">
    <property type="entry name" value="SNS_sf"/>
</dbReference>
<feature type="transmembrane region" description="Helical" evidence="11">
    <location>
        <begin position="165"/>
        <end position="192"/>
    </location>
</feature>
<proteinExistence type="inferred from homology"/>
<keyword evidence="7" id="KW-0325">Glycoprotein</keyword>
<dbReference type="PROSITE" id="PS50267">
    <property type="entry name" value="NA_NEUROTRAN_SYMP_3"/>
    <property type="match status" value="1"/>
</dbReference>
<feature type="binding site" evidence="8">
    <location>
        <position position="466"/>
    </location>
    <ligand>
        <name>Na(+)</name>
        <dbReference type="ChEBI" id="CHEBI:29101"/>
        <label>1</label>
    </ligand>
</feature>
<comment type="similarity">
    <text evidence="2 10">Belongs to the sodium:neurotransmitter symporter (SNF) (TC 2.A.22) family.</text>
</comment>
<keyword evidence="9" id="KW-1015">Disulfide bond</keyword>
<keyword evidence="8" id="KW-0915">Sodium</keyword>
<sequence>MLQIALKLDKLCISVTYHISDYILQKTKKVSTSFIYPRLRLRKYRVFISAAELITNCQRLKISWKNKMTKESESSVSDNGVIERGVWSRKIEYLLSVLGYIVGLGNLWRFPYICLRNGGGAFLIPFFICLVFCGIPLFFLETAVGQFTGQGTLHVWEVCPIFKGVGVGMIISMTIFCIYYNVIMAWSLYYIASSFAVPLPWTTCTNEWNSQYCTDDRSTLNLTAHVSQGINSTVVLMNSTQNWITAQEEFWQESVLGMTSGIEEIGTINWKLMLCLLAAWVVVGLCIIKGVKSLGKVVYVTATIPYILLTVILIRGLTLDGSINGILVYLSPDFSKLLELQVWLEAAIQVFYSLGPGWGPLFTMAIRSTGMVKMITKYVLSSHGTEYSSDSVLLSLAGEGTSLYSGFIIFTVLGFMSTSFSVPIDKLVKSGPGLGFIVYPEALAQLPGQNVWAFIFFVMLLTVGLDSQFAYCEAVIVACTDRFKKLRKRRILFVVAFCIANFLLGLIMVTQGGIFVFQLVDWYIAAFSPAVFGFIECIVFGWIYGFDRFSKDVHLMLGRGIPVFFRICICFITPTILLGLFVYSLTSYKPPTYGSYEYPNLAAGFGTFLSVLPLMPILICAFGVVLHAPGETLKDKFETALKPTPKWKPVSKELQDSYYDSDSESNRSLIEKIKLNVMGRT</sequence>
<accession>A0A6J8AXQ7</accession>
<evidence type="ECO:0000313" key="12">
    <source>
        <dbReference type="EMBL" id="CAC5375925.1"/>
    </source>
</evidence>
<feature type="binding site" evidence="8">
    <location>
        <position position="99"/>
    </location>
    <ligand>
        <name>Na(+)</name>
        <dbReference type="ChEBI" id="CHEBI:29101"/>
        <label>1</label>
    </ligand>
</feature>
<keyword evidence="3 10" id="KW-0813">Transport</keyword>
<feature type="transmembrane region" description="Helical" evidence="11">
    <location>
        <begin position="563"/>
        <end position="585"/>
    </location>
</feature>
<dbReference type="PRINTS" id="PR00176">
    <property type="entry name" value="NANEUSMPORT"/>
</dbReference>
<keyword evidence="8" id="KW-0479">Metal-binding</keyword>
<dbReference type="PANTHER" id="PTHR11616">
    <property type="entry name" value="SODIUM/CHLORIDE DEPENDENT TRANSPORTER"/>
    <property type="match status" value="1"/>
</dbReference>